<dbReference type="HOGENOM" id="CLU_187649_2_0_5"/>
<dbReference type="AlphaFoldDB" id="A0A0A0HFB3"/>
<proteinExistence type="predicted"/>
<sequence length="60" mass="6874">MTEGPVNLNRVRKQKARAEEKARANENATRFGRTKAQKALEQAQADKARAVLDQHRRDED</sequence>
<accession>A0A0A0HFB3</accession>
<evidence type="ECO:0000256" key="1">
    <source>
        <dbReference type="SAM" id="MobiDB-lite"/>
    </source>
</evidence>
<dbReference type="OrthoDB" id="7192657at2"/>
<dbReference type="RefSeq" id="WP_037274939.1">
    <property type="nucleotide sequence ID" value="NZ_KN293983.1"/>
</dbReference>
<evidence type="ECO:0000313" key="3">
    <source>
        <dbReference type="Proteomes" id="UP000030021"/>
    </source>
</evidence>
<dbReference type="Pfam" id="PF13770">
    <property type="entry name" value="DUF4169"/>
    <property type="match status" value="1"/>
</dbReference>
<reference evidence="2 3" key="1">
    <citation type="submission" date="2013-01" db="EMBL/GenBank/DDBJ databases">
        <authorList>
            <person name="Fiebig A."/>
            <person name="Goeker M."/>
            <person name="Klenk H.-P.P."/>
        </authorList>
    </citation>
    <scope>NUCLEOTIDE SEQUENCE [LARGE SCALE GENOMIC DNA]</scope>
    <source>
        <strain evidence="2 3">DSM 17069</strain>
    </source>
</reference>
<dbReference type="STRING" id="215743.ROSMUCSMR3_00069"/>
<name>A0A0A0HFB3_9RHOB</name>
<comment type="caution">
    <text evidence="2">The sequence shown here is derived from an EMBL/GenBank/DDBJ whole genome shotgun (WGS) entry which is preliminary data.</text>
</comment>
<organism evidence="2 3">
    <name type="scientific">Roseovarius mucosus DSM 17069</name>
    <dbReference type="NCBI Taxonomy" id="1288298"/>
    <lineage>
        <taxon>Bacteria</taxon>
        <taxon>Pseudomonadati</taxon>
        <taxon>Pseudomonadota</taxon>
        <taxon>Alphaproteobacteria</taxon>
        <taxon>Rhodobacterales</taxon>
        <taxon>Roseobacteraceae</taxon>
        <taxon>Roseovarius</taxon>
    </lineage>
</organism>
<dbReference type="Proteomes" id="UP000030021">
    <property type="component" value="Unassembled WGS sequence"/>
</dbReference>
<dbReference type="EMBL" id="AONH01000018">
    <property type="protein sequence ID" value="KGM86432.1"/>
    <property type="molecule type" value="Genomic_DNA"/>
</dbReference>
<dbReference type="eggNOG" id="ENOG50339KS">
    <property type="taxonomic scope" value="Bacteria"/>
</dbReference>
<feature type="region of interest" description="Disordered" evidence="1">
    <location>
        <begin position="1"/>
        <end position="60"/>
    </location>
</feature>
<evidence type="ECO:0000313" key="2">
    <source>
        <dbReference type="EMBL" id="KGM86432.1"/>
    </source>
</evidence>
<gene>
    <name evidence="2" type="ORF">rosmuc_03708</name>
</gene>
<dbReference type="InterPro" id="IPR025227">
    <property type="entry name" value="DUF4169"/>
</dbReference>
<dbReference type="PATRIC" id="fig|1288298.3.peg.3719"/>
<protein>
    <submittedName>
        <fullName evidence="2">Uncharacterized protein</fullName>
    </submittedName>
</protein>
<feature type="compositionally biased region" description="Basic and acidic residues" evidence="1">
    <location>
        <begin position="44"/>
        <end position="60"/>
    </location>
</feature>